<name>A8ZLI4_ACAM1</name>
<dbReference type="PANTHER" id="PTHR46832:SF1">
    <property type="entry name" value="5'-METHYLTHIOADENOSINE_S-ADENOSYLHOMOCYSTEINE NUCLEOSIDASE"/>
    <property type="match status" value="1"/>
</dbReference>
<sequence>MKIESIKNNVDFAIITIKQEEFDAVLCRFESWTGVAGGRHIYIFSQVSTPGGCEYSIVLTRCLEQGQGAAQQITNDLIEDIKPKLLVLVGIAGGVPAIEYTLGDIILASRLYDFSVSAINPDRSIENNTSGGPIHPSVSRILEVISAYKNQLGEWNSVTSISQEMPVVNVPEDINDNAYYGDLEWKEKVHESIRHHFCDTSTKRQPIYRVAPTASSNFLVKNIDIIQQWQDCARSVSNVEMELGGVYRAAWRGERIYPVLAIRSLSDIVGYKRSSEWTEYACNAAAAFTYSLIKTGILGSIFQLTSSANIENLASNQSMKKKVRITLDLELEKFLELQCDEKLKYTLAGFLGVDVKKISIEDVEEGSVKVTVEIPEDLVDYLIKNKSKFSLLLGKKENLVVIDIEELPPILQEVEEEITSLKRVELYASALFYSLYAEYYSAKREWNYRSCYSASEISERWGISVEELTERKICLVEKNAIRLLEDLLLDSKEIGVKKIFTRDLYKELFSRSPSYVDDSLSFSYSEVILMSTFRGYSIPDLGHFGPTLPYGLDKFIDQKLLLEKIQIDLKDIRADS</sequence>
<geneLocation type="plasmid" evidence="2 3">
    <name>pREB2</name>
</geneLocation>
<protein>
    <recommendedName>
        <fullName evidence="1">Nucleoside phosphorylase domain-containing protein</fullName>
    </recommendedName>
</protein>
<dbReference type="OrthoDB" id="218950at2"/>
<dbReference type="EMBL" id="CP000839">
    <property type="protein sequence ID" value="ABW32011.1"/>
    <property type="molecule type" value="Genomic_DNA"/>
</dbReference>
<proteinExistence type="predicted"/>
<keyword evidence="2" id="KW-0614">Plasmid</keyword>
<dbReference type="GO" id="GO:0008782">
    <property type="term" value="F:adenosylhomocysteine nucleosidase activity"/>
    <property type="evidence" value="ECO:0007669"/>
    <property type="project" value="TreeGrafter"/>
</dbReference>
<dbReference type="GO" id="GO:0005829">
    <property type="term" value="C:cytosol"/>
    <property type="evidence" value="ECO:0007669"/>
    <property type="project" value="TreeGrafter"/>
</dbReference>
<evidence type="ECO:0000313" key="3">
    <source>
        <dbReference type="Proteomes" id="UP000000268"/>
    </source>
</evidence>
<dbReference type="GO" id="GO:0019284">
    <property type="term" value="P:L-methionine salvage from S-adenosylmethionine"/>
    <property type="evidence" value="ECO:0007669"/>
    <property type="project" value="TreeGrafter"/>
</dbReference>
<dbReference type="HOGENOM" id="CLU_473011_0_0_3"/>
<feature type="domain" description="Nucleoside phosphorylase" evidence="1">
    <location>
        <begin position="38"/>
        <end position="278"/>
    </location>
</feature>
<dbReference type="GO" id="GO:0009116">
    <property type="term" value="P:nucleoside metabolic process"/>
    <property type="evidence" value="ECO:0007669"/>
    <property type="project" value="InterPro"/>
</dbReference>
<dbReference type="InterPro" id="IPR000845">
    <property type="entry name" value="Nucleoside_phosphorylase_d"/>
</dbReference>
<dbReference type="RefSeq" id="WP_012167159.1">
    <property type="nucleotide sequence ID" value="NC_009927.1"/>
</dbReference>
<dbReference type="Gene3D" id="3.40.50.1580">
    <property type="entry name" value="Nucleoside phosphorylase domain"/>
    <property type="match status" value="1"/>
</dbReference>
<organism evidence="2 3">
    <name type="scientific">Acaryochloris marina (strain MBIC 11017)</name>
    <dbReference type="NCBI Taxonomy" id="329726"/>
    <lineage>
        <taxon>Bacteria</taxon>
        <taxon>Bacillati</taxon>
        <taxon>Cyanobacteriota</taxon>
        <taxon>Cyanophyceae</taxon>
        <taxon>Acaryochloridales</taxon>
        <taxon>Acaryochloridaceae</taxon>
        <taxon>Acaryochloris</taxon>
    </lineage>
</organism>
<evidence type="ECO:0000313" key="2">
    <source>
        <dbReference type="EMBL" id="ABW32011.1"/>
    </source>
</evidence>
<keyword evidence="3" id="KW-1185">Reference proteome</keyword>
<dbReference type="SUPFAM" id="SSF53167">
    <property type="entry name" value="Purine and uridine phosphorylases"/>
    <property type="match status" value="1"/>
</dbReference>
<dbReference type="Pfam" id="PF01048">
    <property type="entry name" value="PNP_UDP_1"/>
    <property type="match status" value="1"/>
</dbReference>
<dbReference type="KEGG" id="amr:AM1_B0292"/>
<evidence type="ECO:0000259" key="1">
    <source>
        <dbReference type="Pfam" id="PF01048"/>
    </source>
</evidence>
<reference evidence="2 3" key="1">
    <citation type="journal article" date="2008" name="Proc. Natl. Acad. Sci. U.S.A.">
        <title>Niche adaptation and genome expansion in the chlorophyll d-producing cyanobacterium Acaryochloris marina.</title>
        <authorList>
            <person name="Swingley W.D."/>
            <person name="Chen M."/>
            <person name="Cheung P.C."/>
            <person name="Conrad A.L."/>
            <person name="Dejesa L.C."/>
            <person name="Hao J."/>
            <person name="Honchak B.M."/>
            <person name="Karbach L.E."/>
            <person name="Kurdoglu A."/>
            <person name="Lahiri S."/>
            <person name="Mastrian S.D."/>
            <person name="Miyashita H."/>
            <person name="Page L."/>
            <person name="Ramakrishna P."/>
            <person name="Satoh S."/>
            <person name="Sattley W.M."/>
            <person name="Shimada Y."/>
            <person name="Taylor H.L."/>
            <person name="Tomo T."/>
            <person name="Tsuchiya T."/>
            <person name="Wang Z.T."/>
            <person name="Raymond J."/>
            <person name="Mimuro M."/>
            <person name="Blankenship R.E."/>
            <person name="Touchman J.W."/>
        </authorList>
    </citation>
    <scope>NUCLEOTIDE SEQUENCE [LARGE SCALE GENOMIC DNA]</scope>
    <source>
        <strain evidence="3">MBIC 11017</strain>
        <plasmid evidence="3">Plasmid pREB2</plasmid>
    </source>
</reference>
<dbReference type="PANTHER" id="PTHR46832">
    <property type="entry name" value="5'-METHYLTHIOADENOSINE/S-ADENOSYLHOMOCYSTEINE NUCLEOSIDASE"/>
    <property type="match status" value="1"/>
</dbReference>
<dbReference type="AlphaFoldDB" id="A8ZLI4"/>
<gene>
    <name evidence="2" type="ordered locus">AM1_B0292</name>
</gene>
<dbReference type="Proteomes" id="UP000000268">
    <property type="component" value="Plasmid pREB2"/>
</dbReference>
<accession>A8ZLI4</accession>
<dbReference type="InterPro" id="IPR035994">
    <property type="entry name" value="Nucleoside_phosphorylase_sf"/>
</dbReference>
<dbReference type="GO" id="GO:0008930">
    <property type="term" value="F:methylthioadenosine nucleosidase activity"/>
    <property type="evidence" value="ECO:0007669"/>
    <property type="project" value="TreeGrafter"/>
</dbReference>